<keyword evidence="3" id="KW-1185">Reference proteome</keyword>
<comment type="caution">
    <text evidence="2">The sequence shown here is derived from an EMBL/GenBank/DDBJ whole genome shotgun (WGS) entry which is preliminary data.</text>
</comment>
<organism evidence="2 3">
    <name type="scientific">Necator americanus</name>
    <name type="common">Human hookworm</name>
    <dbReference type="NCBI Taxonomy" id="51031"/>
    <lineage>
        <taxon>Eukaryota</taxon>
        <taxon>Metazoa</taxon>
        <taxon>Ecdysozoa</taxon>
        <taxon>Nematoda</taxon>
        <taxon>Chromadorea</taxon>
        <taxon>Rhabditida</taxon>
        <taxon>Rhabditina</taxon>
        <taxon>Rhabditomorpha</taxon>
        <taxon>Strongyloidea</taxon>
        <taxon>Ancylostomatidae</taxon>
        <taxon>Bunostominae</taxon>
        <taxon>Necator</taxon>
    </lineage>
</organism>
<accession>A0ABR1CJI7</accession>
<proteinExistence type="predicted"/>
<dbReference type="Proteomes" id="UP001303046">
    <property type="component" value="Unassembled WGS sequence"/>
</dbReference>
<reference evidence="2 3" key="1">
    <citation type="submission" date="2023-08" db="EMBL/GenBank/DDBJ databases">
        <title>A Necator americanus chromosomal reference genome.</title>
        <authorList>
            <person name="Ilik V."/>
            <person name="Petrzelkova K.J."/>
            <person name="Pardy F."/>
            <person name="Fuh T."/>
            <person name="Niatou-Singa F.S."/>
            <person name="Gouil Q."/>
            <person name="Baker L."/>
            <person name="Ritchie M.E."/>
            <person name="Jex A.R."/>
            <person name="Gazzola D."/>
            <person name="Li H."/>
            <person name="Toshio Fujiwara R."/>
            <person name="Zhan B."/>
            <person name="Aroian R.V."/>
            <person name="Pafco B."/>
            <person name="Schwarz E.M."/>
        </authorList>
    </citation>
    <scope>NUCLEOTIDE SEQUENCE [LARGE SCALE GENOMIC DNA]</scope>
    <source>
        <strain evidence="2 3">Aroian</strain>
        <tissue evidence="2">Whole animal</tissue>
    </source>
</reference>
<evidence type="ECO:0000313" key="3">
    <source>
        <dbReference type="Proteomes" id="UP001303046"/>
    </source>
</evidence>
<protein>
    <submittedName>
        <fullName evidence="2">Uncharacterized protein</fullName>
    </submittedName>
</protein>
<name>A0ABR1CJI7_NECAM</name>
<evidence type="ECO:0000313" key="2">
    <source>
        <dbReference type="EMBL" id="KAK6738061.1"/>
    </source>
</evidence>
<dbReference type="EMBL" id="JAVFWL010000002">
    <property type="protein sequence ID" value="KAK6738061.1"/>
    <property type="molecule type" value="Genomic_DNA"/>
</dbReference>
<evidence type="ECO:0000256" key="1">
    <source>
        <dbReference type="SAM" id="MobiDB-lite"/>
    </source>
</evidence>
<gene>
    <name evidence="2" type="primary">Necator_chrII.g8062</name>
    <name evidence="2" type="ORF">RB195_020268</name>
</gene>
<feature type="region of interest" description="Disordered" evidence="1">
    <location>
        <begin position="24"/>
        <end position="43"/>
    </location>
</feature>
<sequence length="112" mass="13029">MHDAIKEKDLVALEESRGSARKEIIYSRETEKGKDDDIRTSDDSNRTINDEKMWISFSFRSFLLVAYPPVLGYDEDEIEPFMDLEKFYKEDRTLYKIIVVGFNAKIGLRGAP</sequence>